<evidence type="ECO:0008006" key="5">
    <source>
        <dbReference type="Google" id="ProtNLM"/>
    </source>
</evidence>
<dbReference type="PANTHER" id="PTHR38815">
    <property type="entry name" value="HYPOTHETICAL MEMBRANE PROTEIN, CONSERVED, DUF373 FAMILY"/>
    <property type="match status" value="1"/>
</dbReference>
<dbReference type="AlphaFoldDB" id="A0A0V8RWI4"/>
<dbReference type="Pfam" id="PF04123">
    <property type="entry name" value="DUF373"/>
    <property type="match status" value="1"/>
</dbReference>
<evidence type="ECO:0000256" key="2">
    <source>
        <dbReference type="SAM" id="Phobius"/>
    </source>
</evidence>
<dbReference type="EMBL" id="LNTB01000001">
    <property type="protein sequence ID" value="KSW12387.1"/>
    <property type="molecule type" value="Genomic_DNA"/>
</dbReference>
<feature type="transmembrane region" description="Helical" evidence="2">
    <location>
        <begin position="188"/>
        <end position="207"/>
    </location>
</feature>
<keyword evidence="4" id="KW-1185">Reference proteome</keyword>
<feature type="transmembrane region" description="Helical" evidence="2">
    <location>
        <begin position="264"/>
        <end position="283"/>
    </location>
</feature>
<feature type="transmembrane region" description="Helical" evidence="2">
    <location>
        <begin position="332"/>
        <end position="350"/>
    </location>
</feature>
<feature type="transmembrane region" description="Helical" evidence="2">
    <location>
        <begin position="164"/>
        <end position="182"/>
    </location>
</feature>
<dbReference type="OrthoDB" id="15364at2157"/>
<dbReference type="RefSeq" id="WP_058371071.1">
    <property type="nucleotide sequence ID" value="NZ_LNTB01000001.1"/>
</dbReference>
<dbReference type="STRING" id="2309.CF15_06565"/>
<comment type="caution">
    <text evidence="3">The sequence shown here is derived from an EMBL/GenBank/DDBJ whole genome shotgun (WGS) entry which is preliminary data.</text>
</comment>
<feature type="transmembrane region" description="Helical" evidence="2">
    <location>
        <begin position="292"/>
        <end position="312"/>
    </location>
</feature>
<dbReference type="PANTHER" id="PTHR38815:SF1">
    <property type="entry name" value="DUF373 FAMILY PROTEIN"/>
    <property type="match status" value="1"/>
</dbReference>
<organism evidence="3 4">
    <name type="scientific">Pyrodictium occultum</name>
    <dbReference type="NCBI Taxonomy" id="2309"/>
    <lineage>
        <taxon>Archaea</taxon>
        <taxon>Thermoproteota</taxon>
        <taxon>Thermoprotei</taxon>
        <taxon>Desulfurococcales</taxon>
        <taxon>Pyrodictiaceae</taxon>
        <taxon>Pyrodictium</taxon>
    </lineage>
</organism>
<dbReference type="InterPro" id="IPR007254">
    <property type="entry name" value="DUF373"/>
</dbReference>
<protein>
    <recommendedName>
        <fullName evidence="5">DUF373 family protein</fullName>
    </recommendedName>
</protein>
<dbReference type="Proteomes" id="UP000053352">
    <property type="component" value="Unassembled WGS sequence"/>
</dbReference>
<evidence type="ECO:0000313" key="3">
    <source>
        <dbReference type="EMBL" id="KSW12387.1"/>
    </source>
</evidence>
<proteinExistence type="predicted"/>
<keyword evidence="2" id="KW-0472">Membrane</keyword>
<reference evidence="3 4" key="1">
    <citation type="submission" date="2015-11" db="EMBL/GenBank/DDBJ databases">
        <title>Genome sequence of Pyrodictium occultum PL-19, a marine hyperthermophilic archaeon isolated from Volcano, Italy.</title>
        <authorList>
            <person name="Utturkar S."/>
            <person name="Huber H."/>
            <person name="Leptihn S."/>
            <person name="Brown S."/>
            <person name="Stetter K.O."/>
            <person name="Podar M."/>
        </authorList>
    </citation>
    <scope>NUCLEOTIDE SEQUENCE [LARGE SCALE GENOMIC DNA]</scope>
    <source>
        <strain evidence="3 4">PL-19</strain>
    </source>
</reference>
<feature type="region of interest" description="Disordered" evidence="1">
    <location>
        <begin position="358"/>
        <end position="385"/>
    </location>
</feature>
<evidence type="ECO:0000256" key="1">
    <source>
        <dbReference type="SAM" id="MobiDB-lite"/>
    </source>
</evidence>
<feature type="transmembrane region" description="Helical" evidence="2">
    <location>
        <begin position="219"/>
        <end position="244"/>
    </location>
</feature>
<sequence length="385" mass="41340">MRDAKRILVLAVDLDNDLGRAGIPTPILGRDRVLDAAIRFALYDPEDSDANVLFAAVKLADELRGKGYDAAPAVVAGSELGGAEASMRARQELERLIEEYQPDGVVVVSDGSEDELLVPMVSSLAPVYGVHRLVIKQLRGVEETYILLAKYIKKVITEPRFSRMFLGVPGIILVAFSVLALMHMLREALLVVLMLAGAAMVVRGFDLEERIVKTLTETPVALVSYAIAGISAALGIVLAVLQFIHAETVTPGVVADTIRGATGLLGFAASIAILGHAASKFVSGSTRLGRELVSIVTVVAVVVLLDTLAEALDMMNSFSLSSLIHALMASNFAVYTIVSVLLMAIAWRAARLLERPTYRTSSPSAERREEHGTAQPRQTRARDGE</sequence>
<name>A0A0V8RWI4_PYROC</name>
<gene>
    <name evidence="3" type="ORF">CF15_06565</name>
</gene>
<keyword evidence="2" id="KW-1133">Transmembrane helix</keyword>
<evidence type="ECO:0000313" key="4">
    <source>
        <dbReference type="Proteomes" id="UP000053352"/>
    </source>
</evidence>
<accession>A0A0V8RWI4</accession>
<keyword evidence="2" id="KW-0812">Transmembrane</keyword>